<dbReference type="PROSITE" id="PS50110">
    <property type="entry name" value="RESPONSE_REGULATORY"/>
    <property type="match status" value="1"/>
</dbReference>
<feature type="non-terminal residue" evidence="3">
    <location>
        <position position="56"/>
    </location>
</feature>
<dbReference type="InterPro" id="IPR011006">
    <property type="entry name" value="CheY-like_superfamily"/>
</dbReference>
<evidence type="ECO:0000313" key="3">
    <source>
        <dbReference type="EMBL" id="GFD20276.1"/>
    </source>
</evidence>
<name>A0A699UG11_TANCI</name>
<sequence>PGQPVPQKITARKGKGEKTIGEALLRAPAMPRILTIDDEKAIRFALKDILELEGYQ</sequence>
<evidence type="ECO:0000256" key="1">
    <source>
        <dbReference type="PROSITE-ProRule" id="PRU00169"/>
    </source>
</evidence>
<reference evidence="3" key="1">
    <citation type="journal article" date="2019" name="Sci. Rep.">
        <title>Draft genome of Tanacetum cinerariifolium, the natural source of mosquito coil.</title>
        <authorList>
            <person name="Yamashiro T."/>
            <person name="Shiraishi A."/>
            <person name="Satake H."/>
            <person name="Nakayama K."/>
        </authorList>
    </citation>
    <scope>NUCLEOTIDE SEQUENCE</scope>
</reference>
<comment type="caution">
    <text evidence="3">The sequence shown here is derived from an EMBL/GenBank/DDBJ whole genome shotgun (WGS) entry which is preliminary data.</text>
</comment>
<dbReference type="AlphaFoldDB" id="A0A699UG11"/>
<protein>
    <recommendedName>
        <fullName evidence="2">Response regulatory domain-containing protein</fullName>
    </recommendedName>
</protein>
<feature type="domain" description="Response regulatory" evidence="2">
    <location>
        <begin position="32"/>
        <end position="56"/>
    </location>
</feature>
<dbReference type="GO" id="GO:0000160">
    <property type="term" value="P:phosphorelay signal transduction system"/>
    <property type="evidence" value="ECO:0007669"/>
    <property type="project" value="InterPro"/>
</dbReference>
<feature type="non-terminal residue" evidence="3">
    <location>
        <position position="1"/>
    </location>
</feature>
<proteinExistence type="predicted"/>
<dbReference type="InterPro" id="IPR001789">
    <property type="entry name" value="Sig_transdc_resp-reg_receiver"/>
</dbReference>
<organism evidence="3">
    <name type="scientific">Tanacetum cinerariifolium</name>
    <name type="common">Dalmatian daisy</name>
    <name type="synonym">Chrysanthemum cinerariifolium</name>
    <dbReference type="NCBI Taxonomy" id="118510"/>
    <lineage>
        <taxon>Eukaryota</taxon>
        <taxon>Viridiplantae</taxon>
        <taxon>Streptophyta</taxon>
        <taxon>Embryophyta</taxon>
        <taxon>Tracheophyta</taxon>
        <taxon>Spermatophyta</taxon>
        <taxon>Magnoliopsida</taxon>
        <taxon>eudicotyledons</taxon>
        <taxon>Gunneridae</taxon>
        <taxon>Pentapetalae</taxon>
        <taxon>asterids</taxon>
        <taxon>campanulids</taxon>
        <taxon>Asterales</taxon>
        <taxon>Asteraceae</taxon>
        <taxon>Asteroideae</taxon>
        <taxon>Anthemideae</taxon>
        <taxon>Anthemidinae</taxon>
        <taxon>Tanacetum</taxon>
    </lineage>
</organism>
<accession>A0A699UG11</accession>
<comment type="caution">
    <text evidence="1">Lacks conserved residue(s) required for the propagation of feature annotation.</text>
</comment>
<evidence type="ECO:0000259" key="2">
    <source>
        <dbReference type="PROSITE" id="PS50110"/>
    </source>
</evidence>
<dbReference type="SUPFAM" id="SSF52172">
    <property type="entry name" value="CheY-like"/>
    <property type="match status" value="1"/>
</dbReference>
<gene>
    <name evidence="3" type="ORF">Tci_892245</name>
</gene>
<dbReference type="EMBL" id="BKCJ011320995">
    <property type="protein sequence ID" value="GFD20276.1"/>
    <property type="molecule type" value="Genomic_DNA"/>
</dbReference>